<gene>
    <name evidence="1" type="ORF">SAMN02745129_2759</name>
</gene>
<dbReference type="RefSeq" id="WP_143165681.1">
    <property type="nucleotide sequence ID" value="NZ_FQXG01000004.1"/>
</dbReference>
<organism evidence="1 2">
    <name type="scientific">Ferrimonas marina</name>
    <dbReference type="NCBI Taxonomy" id="299255"/>
    <lineage>
        <taxon>Bacteria</taxon>
        <taxon>Pseudomonadati</taxon>
        <taxon>Pseudomonadota</taxon>
        <taxon>Gammaproteobacteria</taxon>
        <taxon>Alteromonadales</taxon>
        <taxon>Ferrimonadaceae</taxon>
        <taxon>Ferrimonas</taxon>
    </lineage>
</organism>
<dbReference type="AlphaFoldDB" id="A0A1M5VFQ3"/>
<dbReference type="InterPro" id="IPR029014">
    <property type="entry name" value="NiFe-Hase_large"/>
</dbReference>
<name>A0A1M5VFQ3_9GAMM</name>
<sequence length="303" mass="34208">MELTAARLLLSWDEGRVYEREWQLTLPNVAPHLEGLCAEQVRRQLGLLYRLCGQAQLRAAVSLQSSSFDPATEMARDQAVWLEWLKEHGWQLYRAHTLLLGESDASLKALVRWQQSLQRCQSQLPTALWQPDAKVPPLSIPPRHPDLVPFLAQILTPLLTELEQRDWFHACITPEAEVQAMETGSAARQRLAPATLGGRFQAMANEMQQALTRLQDPGGHTTLLGPGVVSAARGQLRHQAQWQQERVQSYHIEIPSTDLLFSLRQTLAQQRFASLAQARGIIPLLVLAYAPCLEVAVNWWQQE</sequence>
<reference evidence="1 2" key="1">
    <citation type="submission" date="2016-11" db="EMBL/GenBank/DDBJ databases">
        <authorList>
            <person name="Jaros S."/>
            <person name="Januszkiewicz K."/>
            <person name="Wedrychowicz H."/>
        </authorList>
    </citation>
    <scope>NUCLEOTIDE SEQUENCE [LARGE SCALE GENOMIC DNA]</scope>
    <source>
        <strain evidence="1 2">DSM 16917</strain>
    </source>
</reference>
<dbReference type="Proteomes" id="UP000184268">
    <property type="component" value="Unassembled WGS sequence"/>
</dbReference>
<evidence type="ECO:0000313" key="2">
    <source>
        <dbReference type="Proteomes" id="UP000184268"/>
    </source>
</evidence>
<dbReference type="SUPFAM" id="SSF56762">
    <property type="entry name" value="HydB/Nqo4-like"/>
    <property type="match status" value="1"/>
</dbReference>
<protein>
    <submittedName>
        <fullName evidence="1">Uncharacterized protein</fullName>
    </submittedName>
</protein>
<dbReference type="STRING" id="299255.SAMN02745129_2759"/>
<dbReference type="EMBL" id="FQXG01000004">
    <property type="protein sequence ID" value="SHH74122.1"/>
    <property type="molecule type" value="Genomic_DNA"/>
</dbReference>
<evidence type="ECO:0000313" key="1">
    <source>
        <dbReference type="EMBL" id="SHH74122.1"/>
    </source>
</evidence>
<dbReference type="OrthoDB" id="6400457at2"/>
<dbReference type="Gene3D" id="1.10.645.10">
    <property type="entry name" value="Cytochrome-c3 Hydrogenase, chain B"/>
    <property type="match status" value="1"/>
</dbReference>
<accession>A0A1M5VFQ3</accession>
<keyword evidence="2" id="KW-1185">Reference proteome</keyword>
<proteinExistence type="predicted"/>